<evidence type="ECO:0000256" key="1">
    <source>
        <dbReference type="SAM" id="MobiDB-lite"/>
    </source>
</evidence>
<gene>
    <name evidence="2" type="ORF">G9C98_004093</name>
</gene>
<evidence type="ECO:0000313" key="2">
    <source>
        <dbReference type="EMBL" id="KAG8036771.1"/>
    </source>
</evidence>
<dbReference type="EMBL" id="JAAOIC020000048">
    <property type="protein sequence ID" value="KAG8036771.1"/>
    <property type="molecule type" value="Genomic_DNA"/>
</dbReference>
<keyword evidence="3" id="KW-1185">Reference proteome</keyword>
<feature type="compositionally biased region" description="Basic and acidic residues" evidence="1">
    <location>
        <begin position="38"/>
        <end position="49"/>
    </location>
</feature>
<name>A0A8J5R5Y6_9HYME</name>
<reference evidence="2" key="2">
    <citation type="submission" date="2021-04" db="EMBL/GenBank/DDBJ databases">
        <title>Genome-wide patterns of bracovirus chromosomal integration into multiple host tissues during parasitism.</title>
        <authorList>
            <person name="Chebbi M.A.C."/>
        </authorList>
    </citation>
    <scope>NUCLEOTIDE SEQUENCE</scope>
    <source>
        <tissue evidence="2">Whole body</tissue>
    </source>
</reference>
<proteinExistence type="predicted"/>
<organism evidence="2 3">
    <name type="scientific">Cotesia typhae</name>
    <dbReference type="NCBI Taxonomy" id="2053667"/>
    <lineage>
        <taxon>Eukaryota</taxon>
        <taxon>Metazoa</taxon>
        <taxon>Ecdysozoa</taxon>
        <taxon>Arthropoda</taxon>
        <taxon>Hexapoda</taxon>
        <taxon>Insecta</taxon>
        <taxon>Pterygota</taxon>
        <taxon>Neoptera</taxon>
        <taxon>Endopterygota</taxon>
        <taxon>Hymenoptera</taxon>
        <taxon>Apocrita</taxon>
        <taxon>Ichneumonoidea</taxon>
        <taxon>Braconidae</taxon>
        <taxon>Microgastrinae</taxon>
        <taxon>Cotesia</taxon>
    </lineage>
</organism>
<reference evidence="2" key="1">
    <citation type="submission" date="2020-03" db="EMBL/GenBank/DDBJ databases">
        <authorList>
            <person name="Chebbi M.A."/>
            <person name="Drezen J.M."/>
        </authorList>
    </citation>
    <scope>NUCLEOTIDE SEQUENCE</scope>
    <source>
        <tissue evidence="2">Whole body</tissue>
    </source>
</reference>
<protein>
    <submittedName>
        <fullName evidence="2">Uncharacterized protein</fullName>
    </submittedName>
</protein>
<dbReference type="AlphaFoldDB" id="A0A8J5R5Y6"/>
<accession>A0A8J5R5Y6</accession>
<evidence type="ECO:0000313" key="3">
    <source>
        <dbReference type="Proteomes" id="UP000729913"/>
    </source>
</evidence>
<dbReference type="Proteomes" id="UP000729913">
    <property type="component" value="Unassembled WGS sequence"/>
</dbReference>
<sequence>MLTKRRNFTRRTETCRNRRGLGKWPDKFMLETTSSMGEPRRRPGPRIHDPAPGITRQLNYKLLDA</sequence>
<feature type="region of interest" description="Disordered" evidence="1">
    <location>
        <begin position="1"/>
        <end position="65"/>
    </location>
</feature>
<comment type="caution">
    <text evidence="2">The sequence shown here is derived from an EMBL/GenBank/DDBJ whole genome shotgun (WGS) entry which is preliminary data.</text>
</comment>